<protein>
    <submittedName>
        <fullName evidence="1">Uncharacterized protein</fullName>
    </submittedName>
</protein>
<dbReference type="EMBL" id="CP063196">
    <property type="protein sequence ID" value="UOE18588.1"/>
    <property type="molecule type" value="Genomic_DNA"/>
</dbReference>
<keyword evidence="2" id="KW-1185">Reference proteome</keyword>
<dbReference type="KEGG" id="thao:NI17_017455"/>
<dbReference type="RefSeq" id="WP_068688052.1">
    <property type="nucleotide sequence ID" value="NZ_CP063196.1"/>
</dbReference>
<accession>A0A399G0N8</accession>
<dbReference type="Proteomes" id="UP000265719">
    <property type="component" value="Chromosome"/>
</dbReference>
<gene>
    <name evidence="1" type="ORF">NI17_017455</name>
</gene>
<dbReference type="AlphaFoldDB" id="A0A399G0N8"/>
<evidence type="ECO:0000313" key="1">
    <source>
        <dbReference type="EMBL" id="UOE18588.1"/>
    </source>
</evidence>
<reference evidence="1" key="1">
    <citation type="submission" date="2020-10" db="EMBL/GenBank/DDBJ databases">
        <title>De novo genome project of the cellulose decomposer Thermobifida halotolerans type strain.</title>
        <authorList>
            <person name="Nagy I."/>
            <person name="Horvath B."/>
            <person name="Kukolya J."/>
            <person name="Nagy I."/>
            <person name="Orsini M."/>
        </authorList>
    </citation>
    <scope>NUCLEOTIDE SEQUENCE</scope>
    <source>
        <strain evidence="1">DSM 44931</strain>
    </source>
</reference>
<name>A0A399G0N8_9ACTN</name>
<organism evidence="1 2">
    <name type="scientific">Thermobifida halotolerans</name>
    <dbReference type="NCBI Taxonomy" id="483545"/>
    <lineage>
        <taxon>Bacteria</taxon>
        <taxon>Bacillati</taxon>
        <taxon>Actinomycetota</taxon>
        <taxon>Actinomycetes</taxon>
        <taxon>Streptosporangiales</taxon>
        <taxon>Nocardiopsidaceae</taxon>
        <taxon>Thermobifida</taxon>
    </lineage>
</organism>
<sequence length="316" mass="34552">MTEQPSADEIAATRLAADPGRIRQQLMADLAEMSALGHAEVRADPAGDVPELVAVVRERADRLGFDSPVQTATLAKKRLRELPVAERGPGSAIAAYHRAASRTLRDGHVAAHQKSPDGDRHLLFFRTVEEATGVTVTLEARVRAESDGVVWLDSFGWPTTTASAVYVFTGPEGQYFDQAVADLRDDTVPFDRAMLMLLASTLGTAPSALEDEQRIAAAGQIARRRGDLGGYLYQTRNYADAAFDRDWFGACLYRSALEAVFENFLGSAAFSLVDMTELDEIDQRLRELLPEAPASTAAVPVGMPAHHWWWQTAVQR</sequence>
<dbReference type="OrthoDB" id="3427227at2"/>
<proteinExistence type="predicted"/>
<evidence type="ECO:0000313" key="2">
    <source>
        <dbReference type="Proteomes" id="UP000265719"/>
    </source>
</evidence>